<dbReference type="EMBL" id="MU268198">
    <property type="protein sequence ID" value="KAH7905409.1"/>
    <property type="molecule type" value="Genomic_DNA"/>
</dbReference>
<keyword evidence="2" id="KW-1185">Reference proteome</keyword>
<accession>A0ACB7ZWA0</accession>
<comment type="caution">
    <text evidence="1">The sequence shown here is derived from an EMBL/GenBank/DDBJ whole genome shotgun (WGS) entry which is preliminary data.</text>
</comment>
<sequence length="67" mass="7511">LARAPYPDTRLFHEALCSADAVDESDLSQWDADPPYGYPAPPNTPAEARFTANLADVMHGRRLRQER</sequence>
<dbReference type="Proteomes" id="UP000790377">
    <property type="component" value="Unassembled WGS sequence"/>
</dbReference>
<evidence type="ECO:0000313" key="1">
    <source>
        <dbReference type="EMBL" id="KAH7905409.1"/>
    </source>
</evidence>
<feature type="non-terminal residue" evidence="1">
    <location>
        <position position="1"/>
    </location>
</feature>
<gene>
    <name evidence="1" type="ORF">BJ138DRAFT_976790</name>
</gene>
<evidence type="ECO:0000313" key="2">
    <source>
        <dbReference type="Proteomes" id="UP000790377"/>
    </source>
</evidence>
<proteinExistence type="predicted"/>
<feature type="non-terminal residue" evidence="1">
    <location>
        <position position="67"/>
    </location>
</feature>
<organism evidence="1 2">
    <name type="scientific">Hygrophoropsis aurantiaca</name>
    <dbReference type="NCBI Taxonomy" id="72124"/>
    <lineage>
        <taxon>Eukaryota</taxon>
        <taxon>Fungi</taxon>
        <taxon>Dikarya</taxon>
        <taxon>Basidiomycota</taxon>
        <taxon>Agaricomycotina</taxon>
        <taxon>Agaricomycetes</taxon>
        <taxon>Agaricomycetidae</taxon>
        <taxon>Boletales</taxon>
        <taxon>Coniophorineae</taxon>
        <taxon>Hygrophoropsidaceae</taxon>
        <taxon>Hygrophoropsis</taxon>
    </lineage>
</organism>
<reference evidence="1" key="1">
    <citation type="journal article" date="2021" name="New Phytol.">
        <title>Evolutionary innovations through gain and loss of genes in the ectomycorrhizal Boletales.</title>
        <authorList>
            <person name="Wu G."/>
            <person name="Miyauchi S."/>
            <person name="Morin E."/>
            <person name="Kuo A."/>
            <person name="Drula E."/>
            <person name="Varga T."/>
            <person name="Kohler A."/>
            <person name="Feng B."/>
            <person name="Cao Y."/>
            <person name="Lipzen A."/>
            <person name="Daum C."/>
            <person name="Hundley H."/>
            <person name="Pangilinan J."/>
            <person name="Johnson J."/>
            <person name="Barry K."/>
            <person name="LaButti K."/>
            <person name="Ng V."/>
            <person name="Ahrendt S."/>
            <person name="Min B."/>
            <person name="Choi I.G."/>
            <person name="Park H."/>
            <person name="Plett J.M."/>
            <person name="Magnuson J."/>
            <person name="Spatafora J.W."/>
            <person name="Nagy L.G."/>
            <person name="Henrissat B."/>
            <person name="Grigoriev I.V."/>
            <person name="Yang Z.L."/>
            <person name="Xu J."/>
            <person name="Martin F.M."/>
        </authorList>
    </citation>
    <scope>NUCLEOTIDE SEQUENCE</scope>
    <source>
        <strain evidence="1">ATCC 28755</strain>
    </source>
</reference>
<protein>
    <submittedName>
        <fullName evidence="1">Uncharacterized protein</fullName>
    </submittedName>
</protein>
<name>A0ACB7ZWA0_9AGAM</name>